<keyword evidence="15" id="KW-1185">Reference proteome</keyword>
<dbReference type="GO" id="GO:0070125">
    <property type="term" value="P:mitochondrial translational elongation"/>
    <property type="evidence" value="ECO:0007669"/>
    <property type="project" value="TreeGrafter"/>
</dbReference>
<evidence type="ECO:0000256" key="11">
    <source>
        <dbReference type="SAM" id="Phobius"/>
    </source>
</evidence>
<dbReference type="GO" id="GO:0005739">
    <property type="term" value="C:mitochondrion"/>
    <property type="evidence" value="ECO:0007669"/>
    <property type="project" value="UniProtKB-SubCell"/>
</dbReference>
<dbReference type="InterPro" id="IPR033720">
    <property type="entry name" value="EFTU_2"/>
</dbReference>
<evidence type="ECO:0000256" key="7">
    <source>
        <dbReference type="ARBA" id="ARBA00023128"/>
    </source>
</evidence>
<evidence type="ECO:0000259" key="13">
    <source>
        <dbReference type="PROSITE" id="PS51722"/>
    </source>
</evidence>
<keyword evidence="8" id="KW-0342">GTP-binding</keyword>
<dbReference type="NCBIfam" id="TIGR00231">
    <property type="entry name" value="small_GTP"/>
    <property type="match status" value="1"/>
</dbReference>
<dbReference type="Pfam" id="PF03143">
    <property type="entry name" value="GTP_EFTU_D3"/>
    <property type="match status" value="1"/>
</dbReference>
<evidence type="ECO:0000256" key="10">
    <source>
        <dbReference type="RuleBase" id="RU004061"/>
    </source>
</evidence>
<dbReference type="OrthoDB" id="45365at2759"/>
<evidence type="ECO:0000259" key="12">
    <source>
        <dbReference type="PROSITE" id="PS50097"/>
    </source>
</evidence>
<dbReference type="InterPro" id="IPR000210">
    <property type="entry name" value="BTB/POZ_dom"/>
</dbReference>
<evidence type="ECO:0000256" key="5">
    <source>
        <dbReference type="ARBA" id="ARBA00022917"/>
    </source>
</evidence>
<dbReference type="Pfam" id="PF00009">
    <property type="entry name" value="GTP_EFTU"/>
    <property type="match status" value="1"/>
</dbReference>
<evidence type="ECO:0000313" key="14">
    <source>
        <dbReference type="EMBL" id="KAJ7378696.1"/>
    </source>
</evidence>
<dbReference type="InterPro" id="IPR011333">
    <property type="entry name" value="SKP1/BTB/POZ_sf"/>
</dbReference>
<protein>
    <recommendedName>
        <fullName evidence="10">Elongation factor Tu</fullName>
    </recommendedName>
</protein>
<dbReference type="Gene3D" id="3.40.50.300">
    <property type="entry name" value="P-loop containing nucleotide triphosphate hydrolases"/>
    <property type="match status" value="1"/>
</dbReference>
<dbReference type="Pfam" id="PF03144">
    <property type="entry name" value="GTP_EFTU_D2"/>
    <property type="match status" value="1"/>
</dbReference>
<feature type="transmembrane region" description="Helical" evidence="11">
    <location>
        <begin position="857"/>
        <end position="879"/>
    </location>
</feature>
<dbReference type="InterPro" id="IPR009000">
    <property type="entry name" value="Transl_B-barrel_sf"/>
</dbReference>
<dbReference type="SUPFAM" id="SSF54695">
    <property type="entry name" value="POZ domain"/>
    <property type="match status" value="1"/>
</dbReference>
<dbReference type="Gene3D" id="3.30.710.10">
    <property type="entry name" value="Potassium Channel Kv1.1, Chain A"/>
    <property type="match status" value="1"/>
</dbReference>
<keyword evidence="11" id="KW-0812">Transmembrane</keyword>
<keyword evidence="3" id="KW-0547">Nucleotide-binding</keyword>
<dbReference type="Pfam" id="PF00651">
    <property type="entry name" value="BTB"/>
    <property type="match status" value="1"/>
</dbReference>
<keyword evidence="7" id="KW-0496">Mitochondrion</keyword>
<dbReference type="SUPFAM" id="SSF50465">
    <property type="entry name" value="EF-Tu/eEF-1alpha/eIF2-gamma C-terminal domain"/>
    <property type="match status" value="1"/>
</dbReference>
<evidence type="ECO:0000256" key="6">
    <source>
        <dbReference type="ARBA" id="ARBA00022946"/>
    </source>
</evidence>
<dbReference type="PANTHER" id="PTHR43721">
    <property type="entry name" value="ELONGATION FACTOR TU-RELATED"/>
    <property type="match status" value="1"/>
</dbReference>
<dbReference type="Gene3D" id="2.60.120.820">
    <property type="entry name" value="PHR domain"/>
    <property type="match status" value="1"/>
</dbReference>
<evidence type="ECO:0000256" key="2">
    <source>
        <dbReference type="ARBA" id="ARBA00007249"/>
    </source>
</evidence>
<dbReference type="SMART" id="SM00875">
    <property type="entry name" value="BACK"/>
    <property type="match status" value="1"/>
</dbReference>
<accession>A0A9W9ZC02</accession>
<dbReference type="GO" id="GO:0005525">
    <property type="term" value="F:GTP binding"/>
    <property type="evidence" value="ECO:0007669"/>
    <property type="project" value="UniProtKB-KW"/>
</dbReference>
<dbReference type="InterPro" id="IPR011705">
    <property type="entry name" value="BACK"/>
</dbReference>
<dbReference type="InterPro" id="IPR038648">
    <property type="entry name" value="PHR_sf"/>
</dbReference>
<dbReference type="Gene3D" id="2.40.30.10">
    <property type="entry name" value="Translation factors"/>
    <property type="match status" value="1"/>
</dbReference>
<organism evidence="14 15">
    <name type="scientific">Desmophyllum pertusum</name>
    <dbReference type="NCBI Taxonomy" id="174260"/>
    <lineage>
        <taxon>Eukaryota</taxon>
        <taxon>Metazoa</taxon>
        <taxon>Cnidaria</taxon>
        <taxon>Anthozoa</taxon>
        <taxon>Hexacorallia</taxon>
        <taxon>Scleractinia</taxon>
        <taxon>Caryophylliina</taxon>
        <taxon>Caryophylliidae</taxon>
        <taxon>Desmophyllum</taxon>
    </lineage>
</organism>
<dbReference type="SMART" id="SM00225">
    <property type="entry name" value="BTB"/>
    <property type="match status" value="1"/>
</dbReference>
<keyword evidence="11" id="KW-0472">Membrane</keyword>
<dbReference type="InterPro" id="IPR041709">
    <property type="entry name" value="EF-Tu_GTP-bd"/>
</dbReference>
<feature type="domain" description="Tr-type G" evidence="13">
    <location>
        <begin position="451"/>
        <end position="647"/>
    </location>
</feature>
<comment type="similarity">
    <text evidence="2">Belongs to the TRAFAC class translation factor GTPase superfamily. Classic translation factor GTPase family. EF-Tu/EF-1A subfamily.</text>
</comment>
<keyword evidence="4" id="KW-0251">Elongation factor</keyword>
<dbReference type="InterPro" id="IPR004160">
    <property type="entry name" value="Transl_elong_EFTu/EF1A_C"/>
</dbReference>
<dbReference type="NCBIfam" id="NF009373">
    <property type="entry name" value="PRK12736.1"/>
    <property type="match status" value="1"/>
</dbReference>
<dbReference type="InterPro" id="IPR050055">
    <property type="entry name" value="EF-Tu_GTPase"/>
</dbReference>
<dbReference type="PRINTS" id="PR00315">
    <property type="entry name" value="ELONGATNFCT"/>
</dbReference>
<dbReference type="InterPro" id="IPR004541">
    <property type="entry name" value="Transl_elong_EFTu/EF1A_bac/org"/>
</dbReference>
<evidence type="ECO:0000256" key="3">
    <source>
        <dbReference type="ARBA" id="ARBA00022741"/>
    </source>
</evidence>
<dbReference type="InterPro" id="IPR005225">
    <property type="entry name" value="Small_GTP-bd"/>
</dbReference>
<dbReference type="FunFam" id="2.40.30.10:FF:000001">
    <property type="entry name" value="Elongation factor Tu"/>
    <property type="match status" value="1"/>
</dbReference>
<gene>
    <name evidence="14" type="ORF">OS493_021278</name>
</gene>
<dbReference type="GO" id="GO:0003924">
    <property type="term" value="F:GTPase activity"/>
    <property type="evidence" value="ECO:0007669"/>
    <property type="project" value="InterPro"/>
</dbReference>
<evidence type="ECO:0000256" key="4">
    <source>
        <dbReference type="ARBA" id="ARBA00022768"/>
    </source>
</evidence>
<keyword evidence="5" id="KW-0648">Protein biosynthesis</keyword>
<name>A0A9W9ZC02_9CNID</name>
<evidence type="ECO:0000256" key="1">
    <source>
        <dbReference type="ARBA" id="ARBA00004173"/>
    </source>
</evidence>
<evidence type="ECO:0000313" key="15">
    <source>
        <dbReference type="Proteomes" id="UP001163046"/>
    </source>
</evidence>
<dbReference type="PROSITE" id="PS51722">
    <property type="entry name" value="G_TR_2"/>
    <property type="match status" value="1"/>
</dbReference>
<dbReference type="NCBIfam" id="TIGR00485">
    <property type="entry name" value="EF-Tu"/>
    <property type="match status" value="1"/>
</dbReference>
<dbReference type="PROSITE" id="PS50097">
    <property type="entry name" value="BTB"/>
    <property type="match status" value="1"/>
</dbReference>
<dbReference type="InterPro" id="IPR031157">
    <property type="entry name" value="G_TR_CS"/>
</dbReference>
<evidence type="ECO:0000256" key="9">
    <source>
        <dbReference type="ARBA" id="ARBA00051990"/>
    </source>
</evidence>
<dbReference type="CDD" id="cd01884">
    <property type="entry name" value="EF_Tu"/>
    <property type="match status" value="1"/>
</dbReference>
<dbReference type="CDD" id="cd03697">
    <property type="entry name" value="EFTU_II"/>
    <property type="match status" value="1"/>
</dbReference>
<dbReference type="InterPro" id="IPR027417">
    <property type="entry name" value="P-loop_NTPase"/>
</dbReference>
<comment type="caution">
    <text evidence="14">The sequence shown here is derived from an EMBL/GenBank/DDBJ whole genome shotgun (WGS) entry which is preliminary data.</text>
</comment>
<dbReference type="Proteomes" id="UP001163046">
    <property type="component" value="Unassembled WGS sequence"/>
</dbReference>
<reference evidence="14" key="1">
    <citation type="submission" date="2023-01" db="EMBL/GenBank/DDBJ databases">
        <title>Genome assembly of the deep-sea coral Lophelia pertusa.</title>
        <authorList>
            <person name="Herrera S."/>
            <person name="Cordes E."/>
        </authorList>
    </citation>
    <scope>NUCLEOTIDE SEQUENCE</scope>
    <source>
        <strain evidence="14">USNM1676648</strain>
        <tissue evidence="14">Polyp</tissue>
    </source>
</reference>
<sequence>MHELPDSNSLPSNLTQRNRRMFNNSLMSDINFIVKDSETERKVSIPAHKYVLAIGSPVFYKMFYGDLSERSDSVELVDADSDSLLELFRFLYSDETKLTAHCVLRVMYLAEKYMVPGLLDECAEFLKNEIDADNALDILKQCEFFRDTEQLQDRCWSIVDLQTRQCLRSRSFLSTSQAILEALVKRETLDIEEPDLFRAVLSWAEAQCKVNSLEPKAKNIRKFLGGAVSHIRFSSMDDSDLLNHGLQSGVLDLDHSQFTRGLTTPGFVLAKSNHDHFPALPIKGHPLQPATRQGIKPLRCRRLFVNEPPRLFAPYESTNNVCFVADQPVCISGVRIILSGRKLNDDYAVITKLLDCSRTCVSSVQGSYTVEYGGTEGLPGFDVYFTEPVLVKRGAKHFITIFSPAELDLPQRIGKKDENLLLLRTGRNLSAVFQVRNYAAPAQKETFSRNKPHVNLGTIGHVDHGKTTLTAAITKVLADAGAANYKSYTDIDNAPEEKARGITINTAHVEYETANRHYGHVDCPGHADYIKNMITGAAQMDGAILVVAATDGQMPQTREHLLLANTVGVKHLVVYLNKADIVDDAELLELVEMEMRELLTEYGYDGDNTPIITGSALCALEDRNPEVGRESITKLLEAVDEYIPTPQRDLDKPFLLPIEDVFSIPGRGTVVTGRVERGTIKSGDEVDVVGHGSKSKTIVTGIEMFHKLLDRGEAGDNLGALVRGWKREEVKRGMVLCAPGTVKSHTKFEAEVYILKKEEGGRHKPFVSKYQPQMYIRTADVAATITLPEGRNLSCLAKTPLSLSISCLTLRSSKVKGSLSEKEVGLWGQGCCSGNSSTASKLLETSQANSSTYHDMAYRYTLAVLFTVFLVAAVMSVPANWISPKRMKRNVECQNIVGETCNINTNSPCQNCVKPLVFYQCIGQVIDLETGEKEYRCAKI</sequence>
<comment type="catalytic activity">
    <reaction evidence="9">
        <text>GTP + H2O = GDP + phosphate + H(+)</text>
        <dbReference type="Rhea" id="RHEA:19669"/>
        <dbReference type="ChEBI" id="CHEBI:15377"/>
        <dbReference type="ChEBI" id="CHEBI:15378"/>
        <dbReference type="ChEBI" id="CHEBI:37565"/>
        <dbReference type="ChEBI" id="CHEBI:43474"/>
        <dbReference type="ChEBI" id="CHEBI:58189"/>
        <dbReference type="EC" id="3.6.5.3"/>
    </reaction>
    <physiologicalReaction direction="left-to-right" evidence="9">
        <dbReference type="Rhea" id="RHEA:19670"/>
    </physiologicalReaction>
</comment>
<dbReference type="SUPFAM" id="SSF50447">
    <property type="entry name" value="Translation proteins"/>
    <property type="match status" value="1"/>
</dbReference>
<keyword evidence="11" id="KW-1133">Transmembrane helix</keyword>
<evidence type="ECO:0000256" key="8">
    <source>
        <dbReference type="ARBA" id="ARBA00023134"/>
    </source>
</evidence>
<dbReference type="InterPro" id="IPR009001">
    <property type="entry name" value="Transl_elong_EF1A/Init_IF2_C"/>
</dbReference>
<proteinExistence type="inferred from homology"/>
<dbReference type="NCBIfam" id="NF000766">
    <property type="entry name" value="PRK00049.1"/>
    <property type="match status" value="1"/>
</dbReference>
<comment type="subcellular location">
    <subcellularLocation>
        <location evidence="1">Mitochondrion</location>
    </subcellularLocation>
</comment>
<feature type="domain" description="BTB" evidence="12">
    <location>
        <begin position="28"/>
        <end position="100"/>
    </location>
</feature>
<dbReference type="FunFam" id="3.40.50.300:FF:000003">
    <property type="entry name" value="Elongation factor Tu"/>
    <property type="match status" value="1"/>
</dbReference>
<keyword evidence="6" id="KW-0809">Transit peptide</keyword>
<dbReference type="InterPro" id="IPR000795">
    <property type="entry name" value="T_Tr_GTP-bd_dom"/>
</dbReference>
<dbReference type="GO" id="GO:0003746">
    <property type="term" value="F:translation elongation factor activity"/>
    <property type="evidence" value="ECO:0007669"/>
    <property type="project" value="UniProtKB-KW"/>
</dbReference>
<dbReference type="PANTHER" id="PTHR43721:SF36">
    <property type="entry name" value="ELONGATION FACTOR TU, MITOCHONDRIAL"/>
    <property type="match status" value="1"/>
</dbReference>
<dbReference type="EMBL" id="MU826363">
    <property type="protein sequence ID" value="KAJ7378696.1"/>
    <property type="molecule type" value="Genomic_DNA"/>
</dbReference>
<dbReference type="Pfam" id="PF07707">
    <property type="entry name" value="BACK"/>
    <property type="match status" value="1"/>
</dbReference>
<dbReference type="PROSITE" id="PS00301">
    <property type="entry name" value="G_TR_1"/>
    <property type="match status" value="1"/>
</dbReference>
<dbReference type="InterPro" id="IPR004161">
    <property type="entry name" value="EFTu-like_2"/>
</dbReference>
<dbReference type="AlphaFoldDB" id="A0A9W9ZC02"/>
<dbReference type="NCBIfam" id="NF009372">
    <property type="entry name" value="PRK12735.1"/>
    <property type="match status" value="1"/>
</dbReference>
<dbReference type="Gene3D" id="1.25.40.420">
    <property type="match status" value="1"/>
</dbReference>
<dbReference type="SUPFAM" id="SSF52540">
    <property type="entry name" value="P-loop containing nucleoside triphosphate hydrolases"/>
    <property type="match status" value="1"/>
</dbReference>